<keyword evidence="7 12" id="KW-0460">Magnesium</keyword>
<dbReference type="EC" id="3.1.3.11" evidence="3 12"/>
<dbReference type="PIRSF" id="PIRSF500210">
    <property type="entry name" value="FBPtase"/>
    <property type="match status" value="1"/>
</dbReference>
<dbReference type="FunFam" id="3.30.540.10:FF:000002">
    <property type="entry name" value="Fructose-1,6-bisphosphatase class 1"/>
    <property type="match status" value="1"/>
</dbReference>
<dbReference type="GO" id="GO:0005986">
    <property type="term" value="P:sucrose biosynthetic process"/>
    <property type="evidence" value="ECO:0007669"/>
    <property type="project" value="TreeGrafter"/>
</dbReference>
<dbReference type="InterPro" id="IPR028343">
    <property type="entry name" value="FBPtase"/>
</dbReference>
<dbReference type="PRINTS" id="PR00115">
    <property type="entry name" value="F16BPHPHTASE"/>
</dbReference>
<evidence type="ECO:0000256" key="8">
    <source>
        <dbReference type="ARBA" id="ARBA00023277"/>
    </source>
</evidence>
<dbReference type="NCBIfam" id="NF006779">
    <property type="entry name" value="PRK09293.1-3"/>
    <property type="match status" value="1"/>
</dbReference>
<protein>
    <recommendedName>
        <fullName evidence="10 12">Fructose-1,6-bisphosphatase class 1</fullName>
        <shortName evidence="12">FBPase class 1</shortName>
        <ecNumber evidence="3 12">3.1.3.11</ecNumber>
    </recommendedName>
    <alternativeName>
        <fullName evidence="11 12">D-fructose-1,6-bisphosphate 1-phosphohydrolase class 1</fullName>
    </alternativeName>
</protein>
<feature type="binding site" evidence="12">
    <location>
        <position position="284"/>
    </location>
    <ligand>
        <name>Mg(2+)</name>
        <dbReference type="ChEBI" id="CHEBI:18420"/>
        <label>2</label>
    </ligand>
</feature>
<dbReference type="HAMAP" id="MF_01855">
    <property type="entry name" value="FBPase_class1"/>
    <property type="match status" value="1"/>
</dbReference>
<evidence type="ECO:0000256" key="13">
    <source>
        <dbReference type="RuleBase" id="RU000508"/>
    </source>
</evidence>
<evidence type="ECO:0000256" key="6">
    <source>
        <dbReference type="ARBA" id="ARBA00022801"/>
    </source>
</evidence>
<evidence type="ECO:0000256" key="12">
    <source>
        <dbReference type="HAMAP-Rule" id="MF_01855"/>
    </source>
</evidence>
<comment type="subcellular location">
    <subcellularLocation>
        <location evidence="12">Cytoplasm</location>
    </subcellularLocation>
</comment>
<dbReference type="GO" id="GO:0042132">
    <property type="term" value="F:fructose 1,6-bisphosphate 1-phosphatase activity"/>
    <property type="evidence" value="ECO:0007669"/>
    <property type="project" value="UniProtKB-UniRule"/>
</dbReference>
<feature type="binding site" evidence="12">
    <location>
        <position position="120"/>
    </location>
    <ligand>
        <name>Mg(2+)</name>
        <dbReference type="ChEBI" id="CHEBI:18420"/>
        <label>2</label>
    </ligand>
</feature>
<dbReference type="EMBL" id="JAHJDP010000104">
    <property type="protein sequence ID" value="MBU2692903.1"/>
    <property type="molecule type" value="Genomic_DNA"/>
</dbReference>
<comment type="similarity">
    <text evidence="2 12 13">Belongs to the FBPase class 1 family.</text>
</comment>
<evidence type="ECO:0000313" key="17">
    <source>
        <dbReference type="Proteomes" id="UP000777784"/>
    </source>
</evidence>
<dbReference type="NCBIfam" id="NF006778">
    <property type="entry name" value="PRK09293.1-1"/>
    <property type="match status" value="1"/>
</dbReference>
<keyword evidence="5 12" id="KW-0479">Metal-binding</keyword>
<dbReference type="PANTHER" id="PTHR11556">
    <property type="entry name" value="FRUCTOSE-1,6-BISPHOSPHATASE-RELATED"/>
    <property type="match status" value="1"/>
</dbReference>
<feature type="binding site" evidence="12">
    <location>
        <position position="98"/>
    </location>
    <ligand>
        <name>Mg(2+)</name>
        <dbReference type="ChEBI" id="CHEBI:18420"/>
        <label>1</label>
    </ligand>
</feature>
<dbReference type="Pfam" id="PF18913">
    <property type="entry name" value="FBPase_C"/>
    <property type="match status" value="1"/>
</dbReference>
<comment type="cofactor">
    <cofactor evidence="12">
        <name>Mg(2+)</name>
        <dbReference type="ChEBI" id="CHEBI:18420"/>
    </cofactor>
    <text evidence="12">Binds 2 magnesium ions per subunit.</text>
</comment>
<keyword evidence="4 12" id="KW-0963">Cytoplasm</keyword>
<feature type="binding site" evidence="12">
    <location>
        <position position="215"/>
    </location>
    <ligand>
        <name>substrate</name>
    </ligand>
</feature>
<gene>
    <name evidence="12 16" type="primary">fbp</name>
    <name evidence="16" type="ORF">KJ970_18440</name>
</gene>
<evidence type="ECO:0000259" key="14">
    <source>
        <dbReference type="Pfam" id="PF00316"/>
    </source>
</evidence>
<dbReference type="Pfam" id="PF00316">
    <property type="entry name" value="FBPase"/>
    <property type="match status" value="1"/>
</dbReference>
<dbReference type="GO" id="GO:0006002">
    <property type="term" value="P:fructose 6-phosphate metabolic process"/>
    <property type="evidence" value="ECO:0007669"/>
    <property type="project" value="TreeGrafter"/>
</dbReference>
<keyword evidence="6 12" id="KW-0378">Hydrolase</keyword>
<reference evidence="16" key="1">
    <citation type="submission" date="2021-05" db="EMBL/GenBank/DDBJ databases">
        <title>Energy efficiency and biological interactions define the core microbiome of deep oligotrophic groundwater.</title>
        <authorList>
            <person name="Mehrshad M."/>
            <person name="Lopez-Fernandez M."/>
            <person name="Bell E."/>
            <person name="Bernier-Latmani R."/>
            <person name="Bertilsson S."/>
            <person name="Dopson M."/>
        </authorList>
    </citation>
    <scope>NUCLEOTIDE SEQUENCE</scope>
    <source>
        <strain evidence="16">Modern_marine.mb.64</strain>
    </source>
</reference>
<dbReference type="InterPro" id="IPR033391">
    <property type="entry name" value="FBPase_N"/>
</dbReference>
<dbReference type="PANTHER" id="PTHR11556:SF35">
    <property type="entry name" value="SEDOHEPTULOSE-1,7-BISPHOSPHATASE, CHLOROPLASTIC"/>
    <property type="match status" value="1"/>
</dbReference>
<feature type="binding site" evidence="12">
    <location>
        <position position="122"/>
    </location>
    <ligand>
        <name>Mg(2+)</name>
        <dbReference type="ChEBI" id="CHEBI:18420"/>
        <label>1</label>
    </ligand>
</feature>
<comment type="pathway">
    <text evidence="9">Carbohydrate biosynthesis.</text>
</comment>
<evidence type="ECO:0000256" key="10">
    <source>
        <dbReference type="ARBA" id="ARBA00072069"/>
    </source>
</evidence>
<feature type="binding site" evidence="12">
    <location>
        <position position="278"/>
    </location>
    <ligand>
        <name>substrate</name>
    </ligand>
</feature>
<dbReference type="GO" id="GO:0005829">
    <property type="term" value="C:cytosol"/>
    <property type="evidence" value="ECO:0007669"/>
    <property type="project" value="TreeGrafter"/>
</dbReference>
<evidence type="ECO:0000256" key="3">
    <source>
        <dbReference type="ARBA" id="ARBA00013093"/>
    </source>
</evidence>
<dbReference type="GO" id="GO:0006000">
    <property type="term" value="P:fructose metabolic process"/>
    <property type="evidence" value="ECO:0007669"/>
    <property type="project" value="TreeGrafter"/>
</dbReference>
<dbReference type="Gene3D" id="3.40.190.80">
    <property type="match status" value="1"/>
</dbReference>
<dbReference type="SUPFAM" id="SSF56655">
    <property type="entry name" value="Carbohydrate phosphatase"/>
    <property type="match status" value="1"/>
</dbReference>
<dbReference type="AlphaFoldDB" id="A0A948WEM6"/>
<evidence type="ECO:0000256" key="1">
    <source>
        <dbReference type="ARBA" id="ARBA00001273"/>
    </source>
</evidence>
<feature type="binding site" evidence="12">
    <location>
        <position position="120"/>
    </location>
    <ligand>
        <name>Mg(2+)</name>
        <dbReference type="ChEBI" id="CHEBI:18420"/>
        <label>1</label>
    </ligand>
</feature>
<organism evidence="16 17">
    <name type="scientific">Eiseniibacteriota bacterium</name>
    <dbReference type="NCBI Taxonomy" id="2212470"/>
    <lineage>
        <taxon>Bacteria</taxon>
        <taxon>Candidatus Eiseniibacteriota</taxon>
    </lineage>
</organism>
<evidence type="ECO:0000313" key="16">
    <source>
        <dbReference type="EMBL" id="MBU2692903.1"/>
    </source>
</evidence>
<comment type="catalytic activity">
    <reaction evidence="1 12">
        <text>beta-D-fructose 1,6-bisphosphate + H2O = beta-D-fructose 6-phosphate + phosphate</text>
        <dbReference type="Rhea" id="RHEA:11064"/>
        <dbReference type="ChEBI" id="CHEBI:15377"/>
        <dbReference type="ChEBI" id="CHEBI:32966"/>
        <dbReference type="ChEBI" id="CHEBI:43474"/>
        <dbReference type="ChEBI" id="CHEBI:57634"/>
        <dbReference type="EC" id="3.1.3.11"/>
    </reaction>
</comment>
<keyword evidence="8 12" id="KW-0119">Carbohydrate metabolism</keyword>
<evidence type="ECO:0000256" key="5">
    <source>
        <dbReference type="ARBA" id="ARBA00022723"/>
    </source>
</evidence>
<comment type="subunit">
    <text evidence="12">Homotetramer.</text>
</comment>
<feature type="domain" description="Fructose-1-6-bisphosphatase class 1 C-terminal" evidence="15">
    <location>
        <begin position="205"/>
        <end position="331"/>
    </location>
</feature>
<dbReference type="PIRSF" id="PIRSF000904">
    <property type="entry name" value="FBPtase_SBPase"/>
    <property type="match status" value="1"/>
</dbReference>
<proteinExistence type="inferred from homology"/>
<accession>A0A948WEM6</accession>
<evidence type="ECO:0000259" key="15">
    <source>
        <dbReference type="Pfam" id="PF18913"/>
    </source>
</evidence>
<comment type="caution">
    <text evidence="12">Lacks conserved residue(s) required for the propagation of feature annotation.</text>
</comment>
<dbReference type="GO" id="GO:0030388">
    <property type="term" value="P:fructose 1,6-bisphosphate metabolic process"/>
    <property type="evidence" value="ECO:0007669"/>
    <property type="project" value="TreeGrafter"/>
</dbReference>
<comment type="caution">
    <text evidence="16">The sequence shown here is derived from an EMBL/GenBank/DDBJ whole genome shotgun (WGS) entry which is preliminary data.</text>
</comment>
<dbReference type="FunFam" id="3.40.190.80:FF:000001">
    <property type="entry name" value="Fructose-1,6-bisphosphatase class 1"/>
    <property type="match status" value="1"/>
</dbReference>
<feature type="domain" description="Fructose-1-6-bisphosphatase class I N-terminal" evidence="14">
    <location>
        <begin position="11"/>
        <end position="200"/>
    </location>
</feature>
<evidence type="ECO:0000256" key="11">
    <source>
        <dbReference type="ARBA" id="ARBA00081210"/>
    </source>
</evidence>
<sequence>MPGYPHYPIGMTFSQHVAEQQQKIPRATGELTGLLTEIMVAAKIISSNVRKAGLADVLGLTGRTNVQGEKVQILDDFANETIIRNVRHTGHLCAMASEEMETILPVPEEFEIGSYLLFFDPLDGSSNIDVNASIGTIFAIHNKRSPGNAVEDQDLYQPGKNLIVSGYIIYGSSTILVYTAGQGVYGFTLDPSAGEFLLSHANIRIPESGACYSVNEGNTSIWEKPIQEVIAAFKGNENPAGKPYRARYIGSLVADFHRNLIYGGVFLYPADNRYPTGKLRLFFEANPLAHIVKHAGGEATDGQTDILDIIPTSLHQRTPLIIGSPKEVQFIRDRCFQK</sequence>
<dbReference type="GO" id="GO:0006094">
    <property type="term" value="P:gluconeogenesis"/>
    <property type="evidence" value="ECO:0007669"/>
    <property type="project" value="UniProtKB-UniRule"/>
</dbReference>
<evidence type="ECO:0000256" key="9">
    <source>
        <dbReference type="ARBA" id="ARBA00024331"/>
    </source>
</evidence>
<feature type="binding site" evidence="12">
    <location>
        <begin position="123"/>
        <end position="126"/>
    </location>
    <ligand>
        <name>substrate</name>
    </ligand>
</feature>
<evidence type="ECO:0000256" key="4">
    <source>
        <dbReference type="ARBA" id="ARBA00022490"/>
    </source>
</evidence>
<dbReference type="Proteomes" id="UP000777784">
    <property type="component" value="Unassembled WGS sequence"/>
</dbReference>
<evidence type="ECO:0000256" key="2">
    <source>
        <dbReference type="ARBA" id="ARBA00010941"/>
    </source>
</evidence>
<dbReference type="InterPro" id="IPR000146">
    <property type="entry name" value="FBPase_class-1"/>
</dbReference>
<dbReference type="Gene3D" id="3.30.540.10">
    <property type="entry name" value="Fructose-1,6-Bisphosphatase, subunit A, domain 1"/>
    <property type="match status" value="1"/>
</dbReference>
<feature type="binding site" evidence="12">
    <location>
        <position position="123"/>
    </location>
    <ligand>
        <name>Mg(2+)</name>
        <dbReference type="ChEBI" id="CHEBI:18420"/>
        <label>2</label>
    </ligand>
</feature>
<dbReference type="CDD" id="cd00354">
    <property type="entry name" value="FBPase"/>
    <property type="match status" value="1"/>
</dbReference>
<feature type="binding site" evidence="12">
    <location>
        <position position="248"/>
    </location>
    <ligand>
        <name>substrate</name>
    </ligand>
</feature>
<name>A0A948WEM6_UNCEI</name>
<dbReference type="InterPro" id="IPR044015">
    <property type="entry name" value="FBPase_C_dom"/>
</dbReference>
<dbReference type="GO" id="GO:0000287">
    <property type="term" value="F:magnesium ion binding"/>
    <property type="evidence" value="ECO:0007669"/>
    <property type="project" value="UniProtKB-UniRule"/>
</dbReference>
<evidence type="ECO:0000256" key="7">
    <source>
        <dbReference type="ARBA" id="ARBA00022842"/>
    </source>
</evidence>